<comment type="function">
    <text evidence="13">F(1)F(0) ATP synthase produces ATP from ADP in the presence of a proton or sodium gradient. F-type ATPases consist of two structural domains, F(1) containing the extramembraneous catalytic core and F(0) containing the membrane proton channel, linked together by a central stalk and a peripheral stalk. During catalysis, ATP synthesis in the catalytic domain of F(1) is coupled via a rotary mechanism of the central stalk subunits to proton translocation.</text>
</comment>
<keyword evidence="8" id="KW-0375">Hydrogen ion transport</keyword>
<sequence length="175" mass="19864">MLLGANPLIEVVPGLMVWTLVAFAITLVVLKKYAFGPVQKMIDDRRDRIRQSIDEADNAREEARALLEEHRKLIAQAKNDADEILAEARKVGDGLRERMRAETEEDRQRRIEETQRQIDQATQSAIGEIRQEVANLSLIAAEKITKKALTEADQKRLIDEALTEIDFSKLEASRS</sequence>
<evidence type="ECO:0000256" key="11">
    <source>
        <dbReference type="ARBA" id="ARBA00023136"/>
    </source>
</evidence>
<dbReference type="InterPro" id="IPR002146">
    <property type="entry name" value="ATP_synth_b/b'su_bac/chlpt"/>
</dbReference>
<evidence type="ECO:0000256" key="3">
    <source>
        <dbReference type="ARBA" id="ARBA00005513"/>
    </source>
</evidence>
<keyword evidence="6" id="KW-0138">CF(0)</keyword>
<feature type="coiled-coil region" evidence="14">
    <location>
        <begin position="42"/>
        <end position="124"/>
    </location>
</feature>
<evidence type="ECO:0000256" key="15">
    <source>
        <dbReference type="SAM" id="Phobius"/>
    </source>
</evidence>
<keyword evidence="10" id="KW-0406">Ion transport</keyword>
<dbReference type="PANTHER" id="PTHR33445">
    <property type="entry name" value="ATP SYNTHASE SUBUNIT B', CHLOROPLASTIC"/>
    <property type="match status" value="1"/>
</dbReference>
<evidence type="ECO:0000256" key="1">
    <source>
        <dbReference type="ARBA" id="ARBA00004167"/>
    </source>
</evidence>
<evidence type="ECO:0000313" key="16">
    <source>
        <dbReference type="EMBL" id="CAB4698562.1"/>
    </source>
</evidence>
<keyword evidence="7 15" id="KW-0812">Transmembrane</keyword>
<keyword evidence="12" id="KW-0066">ATP synthesis</keyword>
<dbReference type="GO" id="GO:0012505">
    <property type="term" value="C:endomembrane system"/>
    <property type="evidence" value="ECO:0007669"/>
    <property type="project" value="UniProtKB-SubCell"/>
</dbReference>
<evidence type="ECO:0000256" key="10">
    <source>
        <dbReference type="ARBA" id="ARBA00023065"/>
    </source>
</evidence>
<evidence type="ECO:0000256" key="14">
    <source>
        <dbReference type="SAM" id="Coils"/>
    </source>
</evidence>
<reference evidence="16" key="1">
    <citation type="submission" date="2020-05" db="EMBL/GenBank/DDBJ databases">
        <authorList>
            <person name="Chiriac C."/>
            <person name="Salcher M."/>
            <person name="Ghai R."/>
            <person name="Kavagutti S V."/>
        </authorList>
    </citation>
    <scope>NUCLEOTIDE SEQUENCE</scope>
</reference>
<evidence type="ECO:0000256" key="13">
    <source>
        <dbReference type="ARBA" id="ARBA00025198"/>
    </source>
</evidence>
<evidence type="ECO:0000256" key="8">
    <source>
        <dbReference type="ARBA" id="ARBA00022781"/>
    </source>
</evidence>
<evidence type="ECO:0000256" key="9">
    <source>
        <dbReference type="ARBA" id="ARBA00022989"/>
    </source>
</evidence>
<dbReference type="InterPro" id="IPR050059">
    <property type="entry name" value="ATP_synthase_B_chain"/>
</dbReference>
<dbReference type="EMBL" id="CAEZXP010000003">
    <property type="protein sequence ID" value="CAB4698562.1"/>
    <property type="molecule type" value="Genomic_DNA"/>
</dbReference>
<organism evidence="16">
    <name type="scientific">freshwater metagenome</name>
    <dbReference type="NCBI Taxonomy" id="449393"/>
    <lineage>
        <taxon>unclassified sequences</taxon>
        <taxon>metagenomes</taxon>
        <taxon>ecological metagenomes</taxon>
    </lineage>
</organism>
<evidence type="ECO:0000256" key="2">
    <source>
        <dbReference type="ARBA" id="ARBA00004308"/>
    </source>
</evidence>
<dbReference type="Pfam" id="PF00430">
    <property type="entry name" value="ATP-synt_B"/>
    <property type="match status" value="1"/>
</dbReference>
<evidence type="ECO:0000256" key="4">
    <source>
        <dbReference type="ARBA" id="ARBA00022448"/>
    </source>
</evidence>
<comment type="subcellular location">
    <subcellularLocation>
        <location evidence="2">Endomembrane system</location>
    </subcellularLocation>
    <subcellularLocation>
        <location evidence="1">Membrane</location>
        <topology evidence="1">Single-pass membrane protein</topology>
    </subcellularLocation>
</comment>
<dbReference type="InterPro" id="IPR028987">
    <property type="entry name" value="ATP_synth_B-like_membr_sf"/>
</dbReference>
<dbReference type="InterPro" id="IPR005864">
    <property type="entry name" value="ATP_synth_F0_bsu_bac"/>
</dbReference>
<accession>A0A6J6PJ80</accession>
<dbReference type="SUPFAM" id="SSF81573">
    <property type="entry name" value="F1F0 ATP synthase subunit B, membrane domain"/>
    <property type="match status" value="1"/>
</dbReference>
<evidence type="ECO:0000256" key="5">
    <source>
        <dbReference type="ARBA" id="ARBA00022475"/>
    </source>
</evidence>
<keyword evidence="4" id="KW-0813">Transport</keyword>
<proteinExistence type="inferred from homology"/>
<evidence type="ECO:0000256" key="6">
    <source>
        <dbReference type="ARBA" id="ARBA00022547"/>
    </source>
</evidence>
<comment type="similarity">
    <text evidence="3">Belongs to the ATPase B chain family.</text>
</comment>
<gene>
    <name evidence="16" type="ORF">UFOPK2399_01193</name>
</gene>
<name>A0A6J6PJ80_9ZZZZ</name>
<dbReference type="GO" id="GO:0015986">
    <property type="term" value="P:proton motive force-driven ATP synthesis"/>
    <property type="evidence" value="ECO:0007669"/>
    <property type="project" value="InterPro"/>
</dbReference>
<evidence type="ECO:0000256" key="7">
    <source>
        <dbReference type="ARBA" id="ARBA00022692"/>
    </source>
</evidence>
<feature type="transmembrane region" description="Helical" evidence="15">
    <location>
        <begin position="12"/>
        <end position="30"/>
    </location>
</feature>
<keyword evidence="14" id="KW-0175">Coiled coil</keyword>
<dbReference type="GO" id="GO:0045259">
    <property type="term" value="C:proton-transporting ATP synthase complex"/>
    <property type="evidence" value="ECO:0007669"/>
    <property type="project" value="UniProtKB-KW"/>
</dbReference>
<dbReference type="GO" id="GO:0046961">
    <property type="term" value="F:proton-transporting ATPase activity, rotational mechanism"/>
    <property type="evidence" value="ECO:0007669"/>
    <property type="project" value="TreeGrafter"/>
</dbReference>
<evidence type="ECO:0000256" key="12">
    <source>
        <dbReference type="ARBA" id="ARBA00023310"/>
    </source>
</evidence>
<keyword evidence="11 15" id="KW-0472">Membrane</keyword>
<dbReference type="CDD" id="cd06503">
    <property type="entry name" value="ATP-synt_Fo_b"/>
    <property type="match status" value="1"/>
</dbReference>
<dbReference type="AlphaFoldDB" id="A0A6J6PJ80"/>
<dbReference type="HAMAP" id="MF_01398">
    <property type="entry name" value="ATP_synth_b_bprime"/>
    <property type="match status" value="1"/>
</dbReference>
<dbReference type="PANTHER" id="PTHR33445:SF1">
    <property type="entry name" value="ATP SYNTHASE SUBUNIT B"/>
    <property type="match status" value="1"/>
</dbReference>
<keyword evidence="5" id="KW-1003">Cell membrane</keyword>
<dbReference type="NCBIfam" id="TIGR01144">
    <property type="entry name" value="ATP_synt_b"/>
    <property type="match status" value="1"/>
</dbReference>
<protein>
    <submittedName>
        <fullName evidence="16">Unannotated protein</fullName>
    </submittedName>
</protein>
<keyword evidence="9 15" id="KW-1133">Transmembrane helix</keyword>